<accession>A0A2T4ACA7</accession>
<feature type="repeat" description="ANK" evidence="3">
    <location>
        <begin position="596"/>
        <end position="628"/>
    </location>
</feature>
<dbReference type="InterPro" id="IPR027417">
    <property type="entry name" value="P-loop_NTPase"/>
</dbReference>
<dbReference type="PANTHER" id="PTHR24198">
    <property type="entry name" value="ANKYRIN REPEAT AND PROTEIN KINASE DOMAIN-CONTAINING PROTEIN"/>
    <property type="match status" value="1"/>
</dbReference>
<dbReference type="Gene3D" id="3.40.50.300">
    <property type="entry name" value="P-loop containing nucleotide triphosphate hydrolases"/>
    <property type="match status" value="1"/>
</dbReference>
<dbReference type="Proteomes" id="UP000241690">
    <property type="component" value="Unassembled WGS sequence"/>
</dbReference>
<keyword evidence="2 3" id="KW-0040">ANK repeat</keyword>
<dbReference type="SMART" id="SM00248">
    <property type="entry name" value="ANK"/>
    <property type="match status" value="16"/>
</dbReference>
<feature type="repeat" description="ANK" evidence="3">
    <location>
        <begin position="830"/>
        <end position="862"/>
    </location>
</feature>
<feature type="repeat" description="ANK" evidence="3">
    <location>
        <begin position="974"/>
        <end position="1006"/>
    </location>
</feature>
<proteinExistence type="predicted"/>
<feature type="repeat" description="ANK" evidence="3">
    <location>
        <begin position="896"/>
        <end position="928"/>
    </location>
</feature>
<gene>
    <name evidence="5" type="ORF">M431DRAFT_427104</name>
</gene>
<dbReference type="GeneID" id="36623639"/>
<dbReference type="Gene3D" id="1.25.40.20">
    <property type="entry name" value="Ankyrin repeat-containing domain"/>
    <property type="match status" value="3"/>
</dbReference>
<dbReference type="RefSeq" id="XP_024774401.1">
    <property type="nucleotide sequence ID" value="XM_024915073.1"/>
</dbReference>
<evidence type="ECO:0000313" key="6">
    <source>
        <dbReference type="Proteomes" id="UP000241690"/>
    </source>
</evidence>
<organism evidence="5 6">
    <name type="scientific">Trichoderma harzianum CBS 226.95</name>
    <dbReference type="NCBI Taxonomy" id="983964"/>
    <lineage>
        <taxon>Eukaryota</taxon>
        <taxon>Fungi</taxon>
        <taxon>Dikarya</taxon>
        <taxon>Ascomycota</taxon>
        <taxon>Pezizomycotina</taxon>
        <taxon>Sordariomycetes</taxon>
        <taxon>Hypocreomycetidae</taxon>
        <taxon>Hypocreales</taxon>
        <taxon>Hypocreaceae</taxon>
        <taxon>Trichoderma</taxon>
    </lineage>
</organism>
<dbReference type="EMBL" id="KZ679680">
    <property type="protein sequence ID" value="PTB54724.1"/>
    <property type="molecule type" value="Genomic_DNA"/>
</dbReference>
<dbReference type="Pfam" id="PF00023">
    <property type="entry name" value="Ank"/>
    <property type="match status" value="1"/>
</dbReference>
<name>A0A2T4ACA7_TRIHA</name>
<dbReference type="Pfam" id="PF24883">
    <property type="entry name" value="NPHP3_N"/>
    <property type="match status" value="1"/>
</dbReference>
<dbReference type="SUPFAM" id="SSF48403">
    <property type="entry name" value="Ankyrin repeat"/>
    <property type="match status" value="2"/>
</dbReference>
<protein>
    <recommendedName>
        <fullName evidence="4">NACHT domain-containing protein</fullName>
    </recommendedName>
</protein>
<keyword evidence="6" id="KW-1185">Reference proteome</keyword>
<dbReference type="STRING" id="983964.A0A2T4ACA7"/>
<feature type="repeat" description="ANK" evidence="3">
    <location>
        <begin position="1076"/>
        <end position="1108"/>
    </location>
</feature>
<dbReference type="InterPro" id="IPR007111">
    <property type="entry name" value="NACHT_NTPase"/>
</dbReference>
<dbReference type="InterPro" id="IPR002110">
    <property type="entry name" value="Ankyrin_rpt"/>
</dbReference>
<sequence>MSIPGRQNRPNINADNSGHGYQYIFEGAGDQNAVYGNGTMVKYHQHFNISFPNRRNGKMGIPPSVGQFLQKYGGPENWPQEPSDGNIFKWLTTQPNQSPLNFSQYQRNLIIQLSKGTGKWILNSEEFLKWKEASEASKSDRIMWMQGILGSGKTMLLSLIVDFIEKRIPSQDEAACIYFFFQAEKHAVPLARIWATLLTQLLSANTSNIASALKKKFTDPFKRSAALDSSEYFDLFKAQVATVKTVYLVIDALDSCQNAPREATLKGFLKALVELPDNVRILFTSRDNYIGKDIGANRELSITPREADVSTYVKNRIADDRRLRSVLFRAEHQEEIIKGVTTRAMSSKMFLSAKLHMDHLSKQRTTFFDIMQALNHLPDSALGAFKTLAKQIAQKIKANKANGELLLTKHILLWVSHTKVDMNIGQIQDSFAIQKSKGNCYEDHRPTKELVMRDCTGLVKTEKGTFGLVHKSVKQHLLQYEIISNDADLDIGKTCLYFLINTCKKKESSPLLQYAAKCWWSHLNSKAQVFDENTDSLVMRLLTDGPNLTRAFEAMEEAGGTAFKGMTGWHAAVHFDLLSWAERLPSNIDVDARCSDGQTALHWAVRYGRRKFVELLIGKSASLNLRDQAGDTPLHKALMGPATDNVAIMEALIRADAQLDIPNEKGVSPLKTVIQYGPTSIAKLMIESRKDVDAEISDDWTLLRYVFSHGQQIFGVVDQGDIQTEHGEWSQLQVAVEDHAHFLIELLLERGVDLNRPSTKDGWTPLVFAASKGDLLLMRRLLTRKSNPARVDLQGPEKKTPLWWATHYGMAGAIQLLVDYGANGNETGGDGSTPLHEAVKKKSSKLVQLLASLKANVNTKVRNGSTLLIESIKLKDHDTAWVLLNAGARPNEQDANGKSALFYAIERQDNDLIWLLINRGASVTAPSLAKKTGGKNTGMYMQTPLEQALRRKNHSVAWLLCTHGASPDAVIDGTGRTLLHLATYSGDLEAVHLLIQRGASTIVQGEGGLTPLHHAVLLEREDIVTLLTSHIAGASYLDVTDVYGNTALSLAIQKQNPTITGILVRRGASCKAAGSKGLTPVHHAARLGFKTGLRLLLDGGGDPNSADDNSFTPAHHAVNGSSDPGLVKMLAENDANLNVGDRSGRTPLMLAAQLGKHELIVCLLDVGANVRVEDAGGYTAYHYGENYPDIQELLRARG</sequence>
<dbReference type="PROSITE" id="PS50297">
    <property type="entry name" value="ANK_REP_REGION"/>
    <property type="match status" value="6"/>
</dbReference>
<dbReference type="Pfam" id="PF12796">
    <property type="entry name" value="Ank_2"/>
    <property type="match status" value="4"/>
</dbReference>
<evidence type="ECO:0000256" key="2">
    <source>
        <dbReference type="ARBA" id="ARBA00023043"/>
    </source>
</evidence>
<feature type="domain" description="NACHT" evidence="4">
    <location>
        <begin position="141"/>
        <end position="288"/>
    </location>
</feature>
<feature type="repeat" description="ANK" evidence="3">
    <location>
        <begin position="1109"/>
        <end position="1142"/>
    </location>
</feature>
<dbReference type="InterPro" id="IPR036770">
    <property type="entry name" value="Ankyrin_rpt-contain_sf"/>
</dbReference>
<evidence type="ECO:0000313" key="5">
    <source>
        <dbReference type="EMBL" id="PTB54724.1"/>
    </source>
</evidence>
<dbReference type="InterPro" id="IPR056884">
    <property type="entry name" value="NPHP3-like_N"/>
</dbReference>
<evidence type="ECO:0000256" key="1">
    <source>
        <dbReference type="ARBA" id="ARBA00022737"/>
    </source>
</evidence>
<dbReference type="PROSITE" id="PS50088">
    <property type="entry name" value="ANK_REPEAT"/>
    <property type="match status" value="9"/>
</dbReference>
<feature type="repeat" description="ANK" evidence="3">
    <location>
        <begin position="761"/>
        <end position="793"/>
    </location>
</feature>
<reference evidence="5 6" key="1">
    <citation type="submission" date="2016-07" db="EMBL/GenBank/DDBJ databases">
        <title>Multiple horizontal gene transfer events from other fungi enriched the ability of initially mycotrophic Trichoderma (Ascomycota) to feed on dead plant biomass.</title>
        <authorList>
            <consortium name="DOE Joint Genome Institute"/>
            <person name="Aerts A."/>
            <person name="Atanasova L."/>
            <person name="Chenthamara K."/>
            <person name="Zhang J."/>
            <person name="Grujic M."/>
            <person name="Henrissat B."/>
            <person name="Kuo A."/>
            <person name="Salamov A."/>
            <person name="Lipzen A."/>
            <person name="Labutti K."/>
            <person name="Barry K."/>
            <person name="Miao Y."/>
            <person name="Rahimi M.J."/>
            <person name="Shen Q."/>
            <person name="Grigoriev I.V."/>
            <person name="Kubicek C.P."/>
            <person name="Druzhinina I.S."/>
        </authorList>
    </citation>
    <scope>NUCLEOTIDE SEQUENCE [LARGE SCALE GENOMIC DNA]</scope>
    <source>
        <strain evidence="5 6">CBS 226.95</strain>
    </source>
</reference>
<keyword evidence="1" id="KW-0677">Repeat</keyword>
<evidence type="ECO:0000259" key="4">
    <source>
        <dbReference type="PROSITE" id="PS50837"/>
    </source>
</evidence>
<dbReference type="AlphaFoldDB" id="A0A2T4ACA7"/>
<dbReference type="SUPFAM" id="SSF52540">
    <property type="entry name" value="P-loop containing nucleoside triphosphate hydrolases"/>
    <property type="match status" value="1"/>
</dbReference>
<dbReference type="PROSITE" id="PS50837">
    <property type="entry name" value="NACHT"/>
    <property type="match status" value="1"/>
</dbReference>
<feature type="repeat" description="ANK" evidence="3">
    <location>
        <begin position="629"/>
        <end position="664"/>
    </location>
</feature>
<evidence type="ECO:0000256" key="3">
    <source>
        <dbReference type="PROSITE-ProRule" id="PRU00023"/>
    </source>
</evidence>
<feature type="repeat" description="ANK" evidence="3">
    <location>
        <begin position="1143"/>
        <end position="1175"/>
    </location>
</feature>
<dbReference type="PANTHER" id="PTHR24198:SF165">
    <property type="entry name" value="ANKYRIN REPEAT-CONTAINING PROTEIN-RELATED"/>
    <property type="match status" value="1"/>
</dbReference>